<dbReference type="EMBL" id="AEUY02000005">
    <property type="protein sequence ID" value="EHI64189.1"/>
    <property type="molecule type" value="Genomic_DNA"/>
</dbReference>
<keyword evidence="3" id="KW-0732">Signal</keyword>
<dbReference type="GeneID" id="58556077"/>
<evidence type="ECO:0000256" key="2">
    <source>
        <dbReference type="SAM" id="MobiDB-lite"/>
    </source>
</evidence>
<name>G5KB11_9STRE</name>
<feature type="compositionally biased region" description="Polar residues" evidence="2">
    <location>
        <begin position="28"/>
        <end position="38"/>
    </location>
</feature>
<evidence type="ECO:0000256" key="3">
    <source>
        <dbReference type="SAM" id="SignalP"/>
    </source>
</evidence>
<dbReference type="Proteomes" id="UP000003217">
    <property type="component" value="Unassembled WGS sequence"/>
</dbReference>
<accession>G5KB11</accession>
<keyword evidence="1" id="KW-0175">Coiled coil</keyword>
<proteinExistence type="predicted"/>
<dbReference type="AlphaFoldDB" id="G5KB11"/>
<feature type="region of interest" description="Disordered" evidence="2">
    <location>
        <begin position="20"/>
        <end position="41"/>
    </location>
</feature>
<dbReference type="OrthoDB" id="9984171at2"/>
<evidence type="ECO:0008006" key="6">
    <source>
        <dbReference type="Google" id="ProtNLM"/>
    </source>
</evidence>
<evidence type="ECO:0000256" key="1">
    <source>
        <dbReference type="SAM" id="Coils"/>
    </source>
</evidence>
<organism evidence="4 5">
    <name type="scientific">Streptococcus pseudoporcinus LQ 940-04</name>
    <dbReference type="NCBI Taxonomy" id="875093"/>
    <lineage>
        <taxon>Bacteria</taxon>
        <taxon>Bacillati</taxon>
        <taxon>Bacillota</taxon>
        <taxon>Bacilli</taxon>
        <taxon>Lactobacillales</taxon>
        <taxon>Streptococcaceae</taxon>
        <taxon>Streptococcus</taxon>
    </lineage>
</organism>
<protein>
    <recommendedName>
        <fullName evidence="6">Phage protein</fullName>
    </recommendedName>
</protein>
<keyword evidence="5" id="KW-1185">Reference proteome</keyword>
<feature type="signal peptide" evidence="3">
    <location>
        <begin position="1"/>
        <end position="22"/>
    </location>
</feature>
<comment type="caution">
    <text evidence="4">The sequence shown here is derived from an EMBL/GenBank/DDBJ whole genome shotgun (WGS) entry which is preliminary data.</text>
</comment>
<reference evidence="4 5" key="1">
    <citation type="journal article" date="2014" name="Int. J. Syst. Evol. Microbiol.">
        <title>Phylogenomics and the dynamic genome evolution of the genus Streptococcus.</title>
        <authorList>
            <consortium name="The Broad Institute Genome Sequencing Platform"/>
            <person name="Richards V.P."/>
            <person name="Palmer S.R."/>
            <person name="Pavinski Bitar P.D."/>
            <person name="Qin X."/>
            <person name="Weinstock G.M."/>
            <person name="Highlander S.K."/>
            <person name="Town C.D."/>
            <person name="Burne R.A."/>
            <person name="Stanhope M.J."/>
        </authorList>
    </citation>
    <scope>NUCLEOTIDE SEQUENCE [LARGE SCALE GENOMIC DNA]</scope>
    <source>
        <strain evidence="4 5">LQ 940-04</strain>
    </source>
</reference>
<sequence>MKKVLMLAIVLLTVGLAPSAKAEEGDTEQTNQVSSQETLKWELDPDQQKVTDNNGNAIPVTIDTDNKITITLPVGWSFWLKKDRENYNPISINNKIKEEYLKNNENSTDNQTNDNYRIPKAANTSPKIVTYKDKNQNMQLGAVYNDNQGSSGLLVNVKVDCPSKENQRLTIVLKSDEGIHAGSIFLRDSQTIRKEKEKIAKERHKQKEEEQKLAEEKRAEETYQNYIDYDNQQPWYKRWGDSIQGQWADFTGWLKG</sequence>
<dbReference type="RefSeq" id="WP_007895802.1">
    <property type="nucleotide sequence ID" value="NZ_AEUY02000005.1"/>
</dbReference>
<evidence type="ECO:0000313" key="4">
    <source>
        <dbReference type="EMBL" id="EHI64189.1"/>
    </source>
</evidence>
<feature type="chain" id="PRO_5003479699" description="Phage protein" evidence="3">
    <location>
        <begin position="23"/>
        <end position="256"/>
    </location>
</feature>
<evidence type="ECO:0000313" key="5">
    <source>
        <dbReference type="Proteomes" id="UP000003217"/>
    </source>
</evidence>
<feature type="coiled-coil region" evidence="1">
    <location>
        <begin position="192"/>
        <end position="225"/>
    </location>
</feature>
<gene>
    <name evidence="4" type="ORF">STRPS_1530</name>
</gene>